<keyword evidence="6" id="KW-0496">Mitochondrion</keyword>
<comment type="cofactor">
    <cofactor evidence="1 9">
        <name>FAD</name>
        <dbReference type="ChEBI" id="CHEBI:57692"/>
    </cofactor>
</comment>
<dbReference type="PANTHER" id="PTHR12645">
    <property type="entry name" value="ALR/ERV"/>
    <property type="match status" value="1"/>
</dbReference>
<accession>A0AAV2H252</accession>
<dbReference type="GO" id="GO:0050660">
    <property type="term" value="F:flavin adenine dinucleotide binding"/>
    <property type="evidence" value="ECO:0007669"/>
    <property type="project" value="TreeGrafter"/>
</dbReference>
<keyword evidence="7" id="KW-1015">Disulfide bond</keyword>
<evidence type="ECO:0000256" key="10">
    <source>
        <dbReference type="SAM" id="MobiDB-lite"/>
    </source>
</evidence>
<dbReference type="InterPro" id="IPR039799">
    <property type="entry name" value="ALR/ERV"/>
</dbReference>
<reference evidence="12 13" key="1">
    <citation type="submission" date="2024-04" db="EMBL/GenBank/DDBJ databases">
        <authorList>
            <consortium name="Genoscope - CEA"/>
            <person name="William W."/>
        </authorList>
    </citation>
    <scope>NUCLEOTIDE SEQUENCE [LARGE SCALE GENOMIC DNA]</scope>
</reference>
<evidence type="ECO:0000313" key="13">
    <source>
        <dbReference type="Proteomes" id="UP001497497"/>
    </source>
</evidence>
<dbReference type="InterPro" id="IPR017905">
    <property type="entry name" value="ERV/ALR_sulphydryl_oxidase"/>
</dbReference>
<feature type="region of interest" description="Disordered" evidence="10">
    <location>
        <begin position="1"/>
        <end position="36"/>
    </location>
</feature>
<organism evidence="12 13">
    <name type="scientific">Lymnaea stagnalis</name>
    <name type="common">Great pond snail</name>
    <name type="synonym">Helix stagnalis</name>
    <dbReference type="NCBI Taxonomy" id="6523"/>
    <lineage>
        <taxon>Eukaryota</taxon>
        <taxon>Metazoa</taxon>
        <taxon>Spiralia</taxon>
        <taxon>Lophotrochozoa</taxon>
        <taxon>Mollusca</taxon>
        <taxon>Gastropoda</taxon>
        <taxon>Heterobranchia</taxon>
        <taxon>Euthyneura</taxon>
        <taxon>Panpulmonata</taxon>
        <taxon>Hygrophila</taxon>
        <taxon>Lymnaeoidea</taxon>
        <taxon>Lymnaeidae</taxon>
        <taxon>Lymnaea</taxon>
    </lineage>
</organism>
<evidence type="ECO:0000256" key="5">
    <source>
        <dbReference type="ARBA" id="ARBA00023002"/>
    </source>
</evidence>
<name>A0AAV2H252_LYMST</name>
<dbReference type="GO" id="GO:0005758">
    <property type="term" value="C:mitochondrial intermembrane space"/>
    <property type="evidence" value="ECO:0007669"/>
    <property type="project" value="UniProtKB-SubCell"/>
</dbReference>
<dbReference type="FunFam" id="1.20.120.310:FF:000003">
    <property type="entry name" value="Sulfhydryl oxidase"/>
    <property type="match status" value="1"/>
</dbReference>
<evidence type="ECO:0000313" key="12">
    <source>
        <dbReference type="EMBL" id="CAL1526319.1"/>
    </source>
</evidence>
<dbReference type="AlphaFoldDB" id="A0AAV2H252"/>
<dbReference type="Gene3D" id="1.20.120.310">
    <property type="entry name" value="ERV/ALR sulfhydryl oxidase domain"/>
    <property type="match status" value="1"/>
</dbReference>
<evidence type="ECO:0000256" key="6">
    <source>
        <dbReference type="ARBA" id="ARBA00023128"/>
    </source>
</evidence>
<protein>
    <recommendedName>
        <fullName evidence="9">Sulfhydryl oxidase</fullName>
        <ecNumber evidence="9">1.8.3.2</ecNumber>
    </recommendedName>
</protein>
<evidence type="ECO:0000256" key="1">
    <source>
        <dbReference type="ARBA" id="ARBA00001974"/>
    </source>
</evidence>
<evidence type="ECO:0000256" key="7">
    <source>
        <dbReference type="ARBA" id="ARBA00023157"/>
    </source>
</evidence>
<comment type="caution">
    <text evidence="12">The sequence shown here is derived from an EMBL/GenBank/DDBJ whole genome shotgun (WGS) entry which is preliminary data.</text>
</comment>
<dbReference type="EC" id="1.8.3.2" evidence="9"/>
<feature type="domain" description="ERV/ALR sulfhydryl oxidase" evidence="11">
    <location>
        <begin position="145"/>
        <end position="245"/>
    </location>
</feature>
<proteinExistence type="predicted"/>
<dbReference type="GO" id="GO:0016971">
    <property type="term" value="F:flavin-dependent sulfhydryl oxidase activity"/>
    <property type="evidence" value="ECO:0007669"/>
    <property type="project" value="InterPro"/>
</dbReference>
<dbReference type="InterPro" id="IPR036774">
    <property type="entry name" value="ERV/ALR_sulphydryl_oxid_sf"/>
</dbReference>
<dbReference type="Pfam" id="PF04777">
    <property type="entry name" value="Evr1_Alr"/>
    <property type="match status" value="1"/>
</dbReference>
<dbReference type="EMBL" id="CAXITT010000004">
    <property type="protein sequence ID" value="CAL1526319.1"/>
    <property type="molecule type" value="Genomic_DNA"/>
</dbReference>
<evidence type="ECO:0000256" key="9">
    <source>
        <dbReference type="RuleBase" id="RU371123"/>
    </source>
</evidence>
<keyword evidence="3 9" id="KW-0285">Flavoprotein</keyword>
<evidence type="ECO:0000256" key="2">
    <source>
        <dbReference type="ARBA" id="ARBA00004569"/>
    </source>
</evidence>
<dbReference type="PANTHER" id="PTHR12645:SF0">
    <property type="entry name" value="FAD-LINKED SULFHYDRYL OXIDASE ALR"/>
    <property type="match status" value="1"/>
</dbReference>
<sequence length="255" mass="29231">MSSPEKKMTSKAKNILRADADHEKPKIRERAKTISSADESSVLIAHNIDEAATVERKSRANRYDPYSFLENMTIPFDFAKIGKSKNQTVESQVVDESSVVTGAGESGVKKPMPHCKACTDFKTWMELTAHPRRNMSREEREQKECPPDSELLGRNTWAFLHTMAAYYPEKPTPEQQHNMKKFIALLSMFYPCHKCASHLREDLKTNIPETCSNIKLSDWFCKLHNSVNVRLGKVEFDCSKVLERWRDGWKDGTCD</sequence>
<gene>
    <name evidence="12" type="ORF">GSLYS_00000496001</name>
</gene>
<keyword evidence="4 9" id="KW-0274">FAD</keyword>
<keyword evidence="5 9" id="KW-0560">Oxidoreductase</keyword>
<evidence type="ECO:0000256" key="4">
    <source>
        <dbReference type="ARBA" id="ARBA00022827"/>
    </source>
</evidence>
<dbReference type="SUPFAM" id="SSF69000">
    <property type="entry name" value="FAD-dependent thiol oxidase"/>
    <property type="match status" value="1"/>
</dbReference>
<feature type="compositionally biased region" description="Basic and acidic residues" evidence="10">
    <location>
        <begin position="16"/>
        <end position="32"/>
    </location>
</feature>
<evidence type="ECO:0000259" key="11">
    <source>
        <dbReference type="PROSITE" id="PS51324"/>
    </source>
</evidence>
<comment type="subcellular location">
    <subcellularLocation>
        <location evidence="2">Mitochondrion intermembrane space</location>
    </subcellularLocation>
</comment>
<evidence type="ECO:0000256" key="3">
    <source>
        <dbReference type="ARBA" id="ARBA00022630"/>
    </source>
</evidence>
<dbReference type="Proteomes" id="UP001497497">
    <property type="component" value="Unassembled WGS sequence"/>
</dbReference>
<evidence type="ECO:0000256" key="8">
    <source>
        <dbReference type="ARBA" id="ARBA00048864"/>
    </source>
</evidence>
<dbReference type="PROSITE" id="PS51324">
    <property type="entry name" value="ERV_ALR"/>
    <property type="match status" value="1"/>
</dbReference>
<comment type="catalytic activity">
    <reaction evidence="8 9">
        <text>2 R'C(R)SH + O2 = R'C(R)S-S(R)CR' + H2O2</text>
        <dbReference type="Rhea" id="RHEA:17357"/>
        <dbReference type="ChEBI" id="CHEBI:15379"/>
        <dbReference type="ChEBI" id="CHEBI:16240"/>
        <dbReference type="ChEBI" id="CHEBI:16520"/>
        <dbReference type="ChEBI" id="CHEBI:17412"/>
        <dbReference type="EC" id="1.8.3.2"/>
    </reaction>
</comment>
<keyword evidence="13" id="KW-1185">Reference proteome</keyword>